<dbReference type="Proteomes" id="UP001055784">
    <property type="component" value="Chromosome"/>
</dbReference>
<organism evidence="3 4">
    <name type="scientific">Paenibacillus polymyxa</name>
    <name type="common">Bacillus polymyxa</name>
    <dbReference type="NCBI Taxonomy" id="1406"/>
    <lineage>
        <taxon>Bacteria</taxon>
        <taxon>Bacillati</taxon>
        <taxon>Bacillota</taxon>
        <taxon>Bacilli</taxon>
        <taxon>Bacillales</taxon>
        <taxon>Paenibacillaceae</taxon>
        <taxon>Paenibacillus</taxon>
    </lineage>
</organism>
<dbReference type="PANTHER" id="PTHR34978:SF3">
    <property type="entry name" value="SLR0241 PROTEIN"/>
    <property type="match status" value="1"/>
</dbReference>
<dbReference type="Pfam" id="PF05569">
    <property type="entry name" value="Peptidase_M56"/>
    <property type="match status" value="1"/>
</dbReference>
<gene>
    <name evidence="3" type="ORF">MF626_004265</name>
</gene>
<sequence>MEKGYVAMWKTRSKLLFTAGALISGFALIQMGMYAGQHVFGWKLNYNVFQICRSLLQHYGIGYMVDALSGLVFVTFAIAGGEAVRQCMATRAAFRRLHRMRDLSLTEALGERYRELGTDRIWVIDYAKPAAFTMGLWKPRIVLSSALLSVLDKHEEEAVIYHEAYHMKHYDPLKTWLLQVCAKQLFYLPVLRHITNHYKTAREILADNEAIHRAGSPVGIGSALLKLLSMTPANTRLVNSAACSSFAETSINYRISRILDPQQEPVIQMPWRSIMFSSYVLVMLTLMFALALI</sequence>
<dbReference type="AlphaFoldDB" id="A0AAE9ICS0"/>
<dbReference type="InterPro" id="IPR008756">
    <property type="entry name" value="Peptidase_M56"/>
</dbReference>
<keyword evidence="1" id="KW-0472">Membrane</keyword>
<name>A0AAE9ICS0_PAEPO</name>
<feature type="domain" description="Peptidase M56" evidence="2">
    <location>
        <begin position="70"/>
        <end position="257"/>
    </location>
</feature>
<feature type="transmembrane region" description="Helical" evidence="1">
    <location>
        <begin position="271"/>
        <end position="292"/>
    </location>
</feature>
<accession>A0AAE9ICS0</accession>
<proteinExistence type="predicted"/>
<evidence type="ECO:0000313" key="4">
    <source>
        <dbReference type="Proteomes" id="UP001055784"/>
    </source>
</evidence>
<dbReference type="PANTHER" id="PTHR34978">
    <property type="entry name" value="POSSIBLE SENSOR-TRANSDUCER PROTEIN BLAR"/>
    <property type="match status" value="1"/>
</dbReference>
<keyword evidence="1" id="KW-1133">Transmembrane helix</keyword>
<dbReference type="EMBL" id="CP097770">
    <property type="protein sequence ID" value="URJ49853.2"/>
    <property type="molecule type" value="Genomic_DNA"/>
</dbReference>
<keyword evidence="1" id="KW-0812">Transmembrane</keyword>
<evidence type="ECO:0000313" key="3">
    <source>
        <dbReference type="EMBL" id="URJ49853.2"/>
    </source>
</evidence>
<evidence type="ECO:0000256" key="1">
    <source>
        <dbReference type="SAM" id="Phobius"/>
    </source>
</evidence>
<evidence type="ECO:0000259" key="2">
    <source>
        <dbReference type="Pfam" id="PF05569"/>
    </source>
</evidence>
<reference evidence="3" key="1">
    <citation type="submission" date="2022-11" db="EMBL/GenBank/DDBJ databases">
        <authorList>
            <person name="Vasilchenko N.G."/>
            <person name="Prazdnova E.V."/>
            <person name="Gorovtsov A.V."/>
            <person name="Chistyakov V.A."/>
            <person name="Pak M.L."/>
        </authorList>
    </citation>
    <scope>NUCLEOTIDE SEQUENCE</scope>
    <source>
        <strain evidence="3">R 4.5</strain>
    </source>
</reference>
<dbReference type="Gene3D" id="3.30.2010.10">
    <property type="entry name" value="Metalloproteases ('zincins'), catalytic domain"/>
    <property type="match status" value="1"/>
</dbReference>
<dbReference type="CDD" id="cd07326">
    <property type="entry name" value="M56_BlaR1_MecR1_like"/>
    <property type="match status" value="1"/>
</dbReference>
<protein>
    <submittedName>
        <fullName evidence="3">M56 family metallopeptidase</fullName>
    </submittedName>
</protein>
<dbReference type="InterPro" id="IPR052173">
    <property type="entry name" value="Beta-lactam_resp_regulator"/>
</dbReference>